<evidence type="ECO:0000313" key="2">
    <source>
        <dbReference type="EMBL" id="MBP2621117.1"/>
    </source>
</evidence>
<dbReference type="RefSeq" id="WP_209551364.1">
    <property type="nucleotide sequence ID" value="NZ_QFAY01000013.1"/>
</dbReference>
<name>A0ABS5AX04_9STRE</name>
<keyword evidence="1" id="KW-0175">Coiled coil</keyword>
<proteinExistence type="predicted"/>
<dbReference type="EMBL" id="QFAY01000013">
    <property type="protein sequence ID" value="MBP2621117.1"/>
    <property type="molecule type" value="Genomic_DNA"/>
</dbReference>
<feature type="coiled-coil region" evidence="1">
    <location>
        <begin position="24"/>
        <end position="58"/>
    </location>
</feature>
<comment type="caution">
    <text evidence="2">The sequence shown here is derived from an EMBL/GenBank/DDBJ whole genome shotgun (WGS) entry which is preliminary data.</text>
</comment>
<evidence type="ECO:0000313" key="3">
    <source>
        <dbReference type="Proteomes" id="UP001519349"/>
    </source>
</evidence>
<accession>A0ABS5AX04</accession>
<keyword evidence="3" id="KW-1185">Reference proteome</keyword>
<evidence type="ECO:0000256" key="1">
    <source>
        <dbReference type="SAM" id="Coils"/>
    </source>
</evidence>
<sequence length="75" mass="8379">MNEQTYQESLQLLATKLATAEMVSAQYQALLKQTEAQKAELTDTLQKIQSVLDSSEELKTLFDETEAKINQGGNE</sequence>
<dbReference type="Proteomes" id="UP001519349">
    <property type="component" value="Unassembled WGS sequence"/>
</dbReference>
<gene>
    <name evidence="2" type="ORF">DHL47_07275</name>
</gene>
<organism evidence="2 3">
    <name type="scientific">Streptococcus panodentis</name>
    <dbReference type="NCBI Taxonomy" id="1581472"/>
    <lineage>
        <taxon>Bacteria</taxon>
        <taxon>Bacillati</taxon>
        <taxon>Bacillota</taxon>
        <taxon>Bacilli</taxon>
        <taxon>Lactobacillales</taxon>
        <taxon>Streptococcaceae</taxon>
        <taxon>Streptococcus</taxon>
    </lineage>
</organism>
<protein>
    <submittedName>
        <fullName evidence="2">Uncharacterized protein</fullName>
    </submittedName>
</protein>
<reference evidence="2 3" key="1">
    <citation type="submission" date="2018-05" db="EMBL/GenBank/DDBJ databases">
        <title>Draft genome sequence of Streptococcus panodentis CCUG 70867T.</title>
        <authorList>
            <person name="Salva-Serra F."/>
            <person name="Mendez V."/>
            <person name="Jaen-Luchoro D."/>
            <person name="Gonzales-Siles L."/>
            <person name="Karlsson R."/>
            <person name="Engstrom-Jakobsson H."/>
            <person name="Busquets A."/>
            <person name="Gomila M."/>
            <person name="Pineiro-Iglesias B."/>
            <person name="Bennasar-Figueras A."/>
            <person name="Seeger M."/>
            <person name="Moore E."/>
        </authorList>
    </citation>
    <scope>NUCLEOTIDE SEQUENCE [LARGE SCALE GENOMIC DNA]</scope>
    <source>
        <strain evidence="2 3">CCUG 70867</strain>
    </source>
</reference>